<dbReference type="AlphaFoldDB" id="A0A1V5SHV4"/>
<dbReference type="EMBL" id="MWBQ01000227">
    <property type="protein sequence ID" value="OQA54078.1"/>
    <property type="molecule type" value="Genomic_DNA"/>
</dbReference>
<sequence>MIKNQKLFERFEKNLIRNSPVDFYQNLRIVHELHQQALFLDVFKKDEVIYREDKIRYARAINFTSKTP</sequence>
<accession>A0A1V5SHV4</accession>
<proteinExistence type="predicted"/>
<gene>
    <name evidence="1" type="ORF">BWY41_02267</name>
</gene>
<name>A0A1V5SHV4_9BACT</name>
<reference evidence="1" key="1">
    <citation type="submission" date="2017-02" db="EMBL/GenBank/DDBJ databases">
        <title>Delving into the versatile metabolic prowess of the omnipresent phylum Bacteroidetes.</title>
        <authorList>
            <person name="Nobu M.K."/>
            <person name="Mei R."/>
            <person name="Narihiro T."/>
            <person name="Kuroda K."/>
            <person name="Liu W.-T."/>
        </authorList>
    </citation>
    <scope>NUCLEOTIDE SEQUENCE</scope>
    <source>
        <strain evidence="1">ADurb.Bin276</strain>
    </source>
</reference>
<comment type="caution">
    <text evidence="1">The sequence shown here is derived from an EMBL/GenBank/DDBJ whole genome shotgun (WGS) entry which is preliminary data.</text>
</comment>
<organism evidence="1">
    <name type="scientific">Candidatus Atribacter allofermentans</name>
    <dbReference type="NCBI Taxonomy" id="1852833"/>
    <lineage>
        <taxon>Bacteria</taxon>
        <taxon>Pseudomonadati</taxon>
        <taxon>Atribacterota</taxon>
        <taxon>Atribacteria</taxon>
        <taxon>Atribacterales</taxon>
        <taxon>Atribacteraceae</taxon>
        <taxon>Atribacter</taxon>
    </lineage>
</organism>
<evidence type="ECO:0000313" key="1">
    <source>
        <dbReference type="EMBL" id="OQA54078.1"/>
    </source>
</evidence>
<dbReference type="Proteomes" id="UP000485569">
    <property type="component" value="Unassembled WGS sequence"/>
</dbReference>
<protein>
    <submittedName>
        <fullName evidence="1">Uncharacterized protein</fullName>
    </submittedName>
</protein>